<dbReference type="InterPro" id="IPR029044">
    <property type="entry name" value="Nucleotide-diphossugar_trans"/>
</dbReference>
<keyword evidence="3" id="KW-0479">Metal-binding</keyword>
<dbReference type="SUPFAM" id="SSF53448">
    <property type="entry name" value="Nucleotide-diphospho-sugar transferases"/>
    <property type="match status" value="1"/>
</dbReference>
<dbReference type="AlphaFoldDB" id="A0A6J4QJY3"/>
<gene>
    <name evidence="9" type="ORF">AVDCRST_MAG78-2545</name>
</gene>
<evidence type="ECO:0000256" key="3">
    <source>
        <dbReference type="ARBA" id="ARBA00022723"/>
    </source>
</evidence>
<evidence type="ECO:0000256" key="1">
    <source>
        <dbReference type="ARBA" id="ARBA00022490"/>
    </source>
</evidence>
<proteinExistence type="predicted"/>
<keyword evidence="5" id="KW-0460">Magnesium</keyword>
<name>A0A6J4QJY3_9ACTN</name>
<dbReference type="GO" id="GO:0005525">
    <property type="term" value="F:GTP binding"/>
    <property type="evidence" value="ECO:0007669"/>
    <property type="project" value="UniProtKB-KW"/>
</dbReference>
<evidence type="ECO:0000313" key="9">
    <source>
        <dbReference type="EMBL" id="CAA9442042.1"/>
    </source>
</evidence>
<evidence type="ECO:0000256" key="2">
    <source>
        <dbReference type="ARBA" id="ARBA00022679"/>
    </source>
</evidence>
<dbReference type="GO" id="GO:0016779">
    <property type="term" value="F:nucleotidyltransferase activity"/>
    <property type="evidence" value="ECO:0007669"/>
    <property type="project" value="TreeGrafter"/>
</dbReference>
<organism evidence="9">
    <name type="scientific">uncultured Rubrobacteraceae bacterium</name>
    <dbReference type="NCBI Taxonomy" id="349277"/>
    <lineage>
        <taxon>Bacteria</taxon>
        <taxon>Bacillati</taxon>
        <taxon>Actinomycetota</taxon>
        <taxon>Rubrobacteria</taxon>
        <taxon>Rubrobacterales</taxon>
        <taxon>Rubrobacteraceae</taxon>
        <taxon>environmental samples</taxon>
    </lineage>
</organism>
<protein>
    <submittedName>
        <fullName evidence="9">Molybdopterin-guanine dinucleotide biosynthesis protein MobA</fullName>
    </submittedName>
</protein>
<sequence>MGQDKLPLMVGEKSLLDRVHLALASRCEEILFVGGGGYVPAGARRVPDLRPGRQGPLAGIEAGLLAARHRPVFVAAGDMPFLTGDFVKYLLGLLSGGVPAVVPRFGEMLHPLCAAYGRENRPAVSAALDRGARSVRELLEGLADVRYVREEELRRFGDSGILLLNVNSPEDLERARKALRGGEG</sequence>
<reference evidence="9" key="1">
    <citation type="submission" date="2020-02" db="EMBL/GenBank/DDBJ databases">
        <authorList>
            <person name="Meier V. D."/>
        </authorList>
    </citation>
    <scope>NUCLEOTIDE SEQUENCE</scope>
    <source>
        <strain evidence="9">AVDCRST_MAG78</strain>
    </source>
</reference>
<feature type="domain" description="MobA-like NTP transferase" evidence="8">
    <location>
        <begin position="1"/>
        <end position="137"/>
    </location>
</feature>
<keyword evidence="6" id="KW-0342">GTP-binding</keyword>
<dbReference type="EMBL" id="CADCVB010000169">
    <property type="protein sequence ID" value="CAA9442042.1"/>
    <property type="molecule type" value="Genomic_DNA"/>
</dbReference>
<dbReference type="PANTHER" id="PTHR19136:SF81">
    <property type="entry name" value="MOLYBDENUM COFACTOR GUANYLYLTRANSFERASE"/>
    <property type="match status" value="1"/>
</dbReference>
<dbReference type="GO" id="GO:0046872">
    <property type="term" value="F:metal ion binding"/>
    <property type="evidence" value="ECO:0007669"/>
    <property type="project" value="UniProtKB-KW"/>
</dbReference>
<evidence type="ECO:0000256" key="5">
    <source>
        <dbReference type="ARBA" id="ARBA00022842"/>
    </source>
</evidence>
<evidence type="ECO:0000259" key="8">
    <source>
        <dbReference type="Pfam" id="PF12804"/>
    </source>
</evidence>
<dbReference type="Gene3D" id="3.90.550.10">
    <property type="entry name" value="Spore Coat Polysaccharide Biosynthesis Protein SpsA, Chain A"/>
    <property type="match status" value="1"/>
</dbReference>
<evidence type="ECO:0000256" key="6">
    <source>
        <dbReference type="ARBA" id="ARBA00023134"/>
    </source>
</evidence>
<keyword evidence="1" id="KW-0963">Cytoplasm</keyword>
<accession>A0A6J4QJY3</accession>
<keyword evidence="2" id="KW-0808">Transferase</keyword>
<dbReference type="GO" id="GO:0006777">
    <property type="term" value="P:Mo-molybdopterin cofactor biosynthetic process"/>
    <property type="evidence" value="ECO:0007669"/>
    <property type="project" value="UniProtKB-KW"/>
</dbReference>
<evidence type="ECO:0000256" key="7">
    <source>
        <dbReference type="ARBA" id="ARBA00023150"/>
    </source>
</evidence>
<evidence type="ECO:0000256" key="4">
    <source>
        <dbReference type="ARBA" id="ARBA00022741"/>
    </source>
</evidence>
<keyword evidence="7" id="KW-0501">Molybdenum cofactor biosynthesis</keyword>
<dbReference type="CDD" id="cd02503">
    <property type="entry name" value="MobA"/>
    <property type="match status" value="1"/>
</dbReference>
<dbReference type="InterPro" id="IPR013482">
    <property type="entry name" value="Molybde_CF_guanTrfase"/>
</dbReference>
<dbReference type="InterPro" id="IPR025877">
    <property type="entry name" value="MobA-like_NTP_Trfase"/>
</dbReference>
<dbReference type="Pfam" id="PF12804">
    <property type="entry name" value="NTP_transf_3"/>
    <property type="match status" value="1"/>
</dbReference>
<dbReference type="PANTHER" id="PTHR19136">
    <property type="entry name" value="MOLYBDENUM COFACTOR GUANYLYLTRANSFERASE"/>
    <property type="match status" value="1"/>
</dbReference>
<keyword evidence="4" id="KW-0547">Nucleotide-binding</keyword>